<evidence type="ECO:0000313" key="2">
    <source>
        <dbReference type="EMBL" id="GAA6268135.1"/>
    </source>
</evidence>
<reference evidence="2 3" key="1">
    <citation type="submission" date="2024-04" db="EMBL/GenBank/DDBJ databases">
        <title>Defined microbial consortia suppress multidrug-resistant proinflammatory Enterobacteriaceae via ecological control.</title>
        <authorList>
            <person name="Furuichi M."/>
            <person name="Kawaguchi T."/>
            <person name="Pust M."/>
            <person name="Yasuma K."/>
            <person name="Plichta D."/>
            <person name="Hasegawa N."/>
            <person name="Ohya T."/>
            <person name="Bhattarai S."/>
            <person name="Sasajima S."/>
            <person name="Aoto Y."/>
            <person name="Tuganbaev T."/>
            <person name="Yaginuma M."/>
            <person name="Ueda M."/>
            <person name="Okahashi N."/>
            <person name="Amafuji K."/>
            <person name="Kiridooshi Y."/>
            <person name="Sugita K."/>
            <person name="Strazar M."/>
            <person name="Skelly A."/>
            <person name="Suda W."/>
            <person name="Hattori M."/>
            <person name="Nakamoto N."/>
            <person name="Caballero S."/>
            <person name="Norman J."/>
            <person name="Olle B."/>
            <person name="Tanoue T."/>
            <person name="Arita M."/>
            <person name="Bucci V."/>
            <person name="Atarashi K."/>
            <person name="Xavier R."/>
            <person name="Honda K."/>
        </authorList>
    </citation>
    <scope>NUCLEOTIDE SEQUENCE [LARGE SCALE GENOMIC DNA]</scope>
    <source>
        <strain evidence="3">f13</strain>
    </source>
</reference>
<gene>
    <name evidence="2" type="ORF">F130042H8_11950</name>
</gene>
<dbReference type="PANTHER" id="PTHR11106:SF27">
    <property type="entry name" value="MACRO DOMAIN-CONTAINING PROTEIN"/>
    <property type="match status" value="1"/>
</dbReference>
<dbReference type="GO" id="GO:0016787">
    <property type="term" value="F:hydrolase activity"/>
    <property type="evidence" value="ECO:0007669"/>
    <property type="project" value="UniProtKB-KW"/>
</dbReference>
<dbReference type="NCBIfam" id="NF003163">
    <property type="entry name" value="PRK04143.1"/>
    <property type="match status" value="1"/>
</dbReference>
<dbReference type="EMBL" id="BAABXL010000001">
    <property type="protein sequence ID" value="GAA6268135.1"/>
    <property type="molecule type" value="Genomic_DNA"/>
</dbReference>
<dbReference type="InterPro" id="IPR002589">
    <property type="entry name" value="Macro_dom"/>
</dbReference>
<dbReference type="PROSITE" id="PS51154">
    <property type="entry name" value="MACRO"/>
    <property type="match status" value="1"/>
</dbReference>
<protein>
    <submittedName>
        <fullName evidence="2">Protein-ADP-ribose hydrolase</fullName>
    </submittedName>
</protein>
<dbReference type="RefSeq" id="WP_178302673.1">
    <property type="nucleotide sequence ID" value="NZ_BAABXL010000001.1"/>
</dbReference>
<dbReference type="PANTHER" id="PTHR11106">
    <property type="entry name" value="GANGLIOSIDE INDUCED DIFFERENTIATION ASSOCIATED PROTEIN 2-RELATED"/>
    <property type="match status" value="1"/>
</dbReference>
<name>A0ABQ0AVS6_9FIRM</name>
<proteinExistence type="predicted"/>
<evidence type="ECO:0000313" key="3">
    <source>
        <dbReference type="Proteomes" id="UP001600894"/>
    </source>
</evidence>
<dbReference type="SUPFAM" id="SSF52949">
    <property type="entry name" value="Macro domain-like"/>
    <property type="match status" value="1"/>
</dbReference>
<comment type="caution">
    <text evidence="2">The sequence shown here is derived from an EMBL/GenBank/DDBJ whole genome shotgun (WGS) entry which is preliminary data.</text>
</comment>
<evidence type="ECO:0000259" key="1">
    <source>
        <dbReference type="PROSITE" id="PS51154"/>
    </source>
</evidence>
<keyword evidence="2" id="KW-0378">Hydrolase</keyword>
<dbReference type="CDD" id="cd02908">
    <property type="entry name" value="Macro_OAADPr_deacetylase"/>
    <property type="match status" value="1"/>
</dbReference>
<dbReference type="Proteomes" id="UP001600894">
    <property type="component" value="Unassembled WGS sequence"/>
</dbReference>
<sequence>MNRMEKIHFLIDVLLEEIPEYRPIALPFAQDEVSQRRLLRSLMNVRPPMPLTSEFLKIQDEVLSEEREEKGVIRAEELPSVSADPRISLWQGDITRLDADAIVDAANSQLLGCFCPCHGCIDNAIHSAAGLQLREACHQIMSRQGRLEPNGQARLTQGYNLPAKYVLHTVGPVIRGRVSRQDRAELASCYRSCLELAAGHKLSSVAFCCISTGEFHFPNQEAAQIAVKTVTEFLQGETSIRKVVFNVFKNIDKEIYRTLLGADKTAETGAERG</sequence>
<dbReference type="SMART" id="SM00506">
    <property type="entry name" value="A1pp"/>
    <property type="match status" value="1"/>
</dbReference>
<keyword evidence="3" id="KW-1185">Reference proteome</keyword>
<dbReference type="Pfam" id="PF01661">
    <property type="entry name" value="Macro"/>
    <property type="match status" value="1"/>
</dbReference>
<organism evidence="2 3">
    <name type="scientific">Enterocloster alcoholdehydrogenati</name>
    <dbReference type="NCBI Taxonomy" id="2547410"/>
    <lineage>
        <taxon>Bacteria</taxon>
        <taxon>Bacillati</taxon>
        <taxon>Bacillota</taxon>
        <taxon>Clostridia</taxon>
        <taxon>Lachnospirales</taxon>
        <taxon>Lachnospiraceae</taxon>
        <taxon>Enterocloster</taxon>
    </lineage>
</organism>
<feature type="domain" description="Macro" evidence="1">
    <location>
        <begin position="74"/>
        <end position="264"/>
    </location>
</feature>
<accession>A0ABQ0AVS6</accession>
<dbReference type="Gene3D" id="3.40.220.10">
    <property type="entry name" value="Leucine Aminopeptidase, subunit E, domain 1"/>
    <property type="match status" value="1"/>
</dbReference>
<dbReference type="InterPro" id="IPR043472">
    <property type="entry name" value="Macro_dom-like"/>
</dbReference>